<keyword evidence="2" id="KW-1185">Reference proteome</keyword>
<organism evidence="1 2">
    <name type="scientific">Babesia bigemina</name>
    <dbReference type="NCBI Taxonomy" id="5866"/>
    <lineage>
        <taxon>Eukaryota</taxon>
        <taxon>Sar</taxon>
        <taxon>Alveolata</taxon>
        <taxon>Apicomplexa</taxon>
        <taxon>Aconoidasida</taxon>
        <taxon>Piroplasmida</taxon>
        <taxon>Babesiidae</taxon>
        <taxon>Babesia</taxon>
    </lineage>
</organism>
<sequence length="165" mass="17960">MSKPSDLPIVTVDAISSDSSARPITQSTRRSGNCTWSAVGVNIDTIYPYMQSCGVTYPSDELFKPETPKLYYADGEPQFGREIVLMIAAPYVLDPPNCFDQVSVNGELKGLSEISKSLIASASDHFVILKFDRELVGPGETLRPSPPLECRCITTKGVVLSTIQI</sequence>
<dbReference type="Proteomes" id="UP000033188">
    <property type="component" value="Chromosome 2"/>
</dbReference>
<dbReference type="VEuPathDB" id="PiroplasmaDB:BBBOND_0204190"/>
<dbReference type="GeneID" id="24563802"/>
<gene>
    <name evidence="1" type="ORF">BBBOND_0204190</name>
</gene>
<evidence type="ECO:0008006" key="3">
    <source>
        <dbReference type="Google" id="ProtNLM"/>
    </source>
</evidence>
<accession>A0A061D3F9</accession>
<dbReference type="EMBL" id="LK391708">
    <property type="protein sequence ID" value="CDR95261.1"/>
    <property type="molecule type" value="Genomic_DNA"/>
</dbReference>
<dbReference type="KEGG" id="bbig:BBBOND_0204190"/>
<dbReference type="RefSeq" id="XP_012767447.1">
    <property type="nucleotide sequence ID" value="XM_012911993.1"/>
</dbReference>
<protein>
    <recommendedName>
        <fullName evidence="3">6-Cys domain-containing protein</fullName>
    </recommendedName>
</protein>
<dbReference type="InterPro" id="IPR038160">
    <property type="entry name" value="6_CYS_dom_sf"/>
</dbReference>
<name>A0A061D3F9_BABBI</name>
<reference evidence="2" key="1">
    <citation type="submission" date="2014-06" db="EMBL/GenBank/DDBJ databases">
        <authorList>
            <person name="Aslett M."/>
            <person name="De Silva N."/>
        </authorList>
    </citation>
    <scope>NUCLEOTIDE SEQUENCE [LARGE SCALE GENOMIC DNA]</scope>
    <source>
        <strain evidence="2">Bond</strain>
    </source>
</reference>
<evidence type="ECO:0000313" key="1">
    <source>
        <dbReference type="EMBL" id="CDR95261.1"/>
    </source>
</evidence>
<evidence type="ECO:0000313" key="2">
    <source>
        <dbReference type="Proteomes" id="UP000033188"/>
    </source>
</evidence>
<dbReference type="AlphaFoldDB" id="A0A061D3F9"/>
<dbReference type="Gene3D" id="2.60.40.2860">
    <property type="match status" value="1"/>
</dbReference>
<proteinExistence type="predicted"/>
<dbReference type="OrthoDB" id="365660at2759"/>